<dbReference type="InterPro" id="IPR016024">
    <property type="entry name" value="ARM-type_fold"/>
</dbReference>
<dbReference type="InterPro" id="IPR011989">
    <property type="entry name" value="ARM-like"/>
</dbReference>
<dbReference type="SMART" id="SM00913">
    <property type="entry name" value="IBN_N"/>
    <property type="match status" value="1"/>
</dbReference>
<dbReference type="Gene3D" id="1.25.10.10">
    <property type="entry name" value="Leucine-rich Repeat Variant"/>
    <property type="match status" value="1"/>
</dbReference>
<comment type="caution">
    <text evidence="13">The sequence shown here is derived from an EMBL/GenBank/DDBJ whole genome shotgun (WGS) entry which is preliminary data.</text>
</comment>
<keyword evidence="3 10" id="KW-0813">Transport</keyword>
<dbReference type="InterPro" id="IPR013598">
    <property type="entry name" value="Exportin-1/Importin-b-like"/>
</dbReference>
<keyword evidence="14" id="KW-1185">Reference proteome</keyword>
<evidence type="ECO:0000256" key="1">
    <source>
        <dbReference type="ARBA" id="ARBA00004496"/>
    </source>
</evidence>
<comment type="function">
    <text evidence="10">tRNA nucleus export receptor which facilitates tRNA translocation across the nuclear pore complex.</text>
</comment>
<dbReference type="PANTHER" id="PTHR15952:SF11">
    <property type="entry name" value="EXPORTIN-T"/>
    <property type="match status" value="1"/>
</dbReference>
<dbReference type="Proteomes" id="UP001476798">
    <property type="component" value="Unassembled WGS sequence"/>
</dbReference>
<dbReference type="EMBL" id="JAHRIO010090946">
    <property type="protein sequence ID" value="MEQ2188362.1"/>
    <property type="molecule type" value="Genomic_DNA"/>
</dbReference>
<proteinExistence type="inferred from homology"/>
<reference evidence="13 14" key="1">
    <citation type="submission" date="2021-06" db="EMBL/GenBank/DDBJ databases">
        <authorList>
            <person name="Palmer J.M."/>
        </authorList>
    </citation>
    <scope>NUCLEOTIDE SEQUENCE [LARGE SCALE GENOMIC DNA]</scope>
    <source>
        <strain evidence="13 14">GA_2019</strain>
        <tissue evidence="13">Muscle</tissue>
    </source>
</reference>
<protein>
    <recommendedName>
        <fullName evidence="2 10">Exportin-T</fullName>
    </recommendedName>
    <alternativeName>
        <fullName evidence="8 10">Exportin(tRNA)</fullName>
    </alternativeName>
    <alternativeName>
        <fullName evidence="9 10">tRNA exportin</fullName>
    </alternativeName>
</protein>
<evidence type="ECO:0000256" key="2">
    <source>
        <dbReference type="ARBA" id="ARBA00018928"/>
    </source>
</evidence>
<organism evidence="13 14">
    <name type="scientific">Goodea atripinnis</name>
    <dbReference type="NCBI Taxonomy" id="208336"/>
    <lineage>
        <taxon>Eukaryota</taxon>
        <taxon>Metazoa</taxon>
        <taxon>Chordata</taxon>
        <taxon>Craniata</taxon>
        <taxon>Vertebrata</taxon>
        <taxon>Euteleostomi</taxon>
        <taxon>Actinopterygii</taxon>
        <taxon>Neopterygii</taxon>
        <taxon>Teleostei</taxon>
        <taxon>Neoteleostei</taxon>
        <taxon>Acanthomorphata</taxon>
        <taxon>Ovalentaria</taxon>
        <taxon>Atherinomorphae</taxon>
        <taxon>Cyprinodontiformes</taxon>
        <taxon>Goodeidae</taxon>
        <taxon>Goodea</taxon>
    </lineage>
</organism>
<feature type="domain" description="Importin N-terminal" evidence="12">
    <location>
        <begin position="95"/>
        <end position="163"/>
    </location>
</feature>
<evidence type="ECO:0000256" key="7">
    <source>
        <dbReference type="ARBA" id="ARBA00023242"/>
    </source>
</evidence>
<comment type="similarity">
    <text evidence="10">Belongs to the exportin family.</text>
</comment>
<keyword evidence="6 10" id="KW-0694">RNA-binding</keyword>
<evidence type="ECO:0000256" key="9">
    <source>
        <dbReference type="ARBA" id="ARBA00032199"/>
    </source>
</evidence>
<evidence type="ECO:0000256" key="3">
    <source>
        <dbReference type="ARBA" id="ARBA00022448"/>
    </source>
</evidence>
<evidence type="ECO:0000256" key="5">
    <source>
        <dbReference type="ARBA" id="ARBA00022555"/>
    </source>
</evidence>
<comment type="subcellular location">
    <subcellularLocation>
        <location evidence="1 10">Cytoplasm</location>
    </subcellularLocation>
    <subcellularLocation>
        <location evidence="10">Nucleus</location>
    </subcellularLocation>
    <text evidence="10">Shuttles between the nucleus and the cytoplasm.</text>
</comment>
<sequence>MLGQTSRCLTPDSPPVDVPEQNRGTDPTVKKINPRMACQSVSAVMDEQALLGLNPNADAPYRQRVRLLSRLFSVSTDRGRCSACRVKLVIVSLQALAYFEQLKESQDAWEVCADALAKGIYSDDHVKFFCFQVLEHQIKFRHAGLSAPQQQLIRETLMKWLQTQLMNAHLEKAFIRNKAAQVFALTFVMEYLTLWPKFFFDILNLVGLNPHGVDIYLRTLMAIDAEVVDRDIVHTPEETRRNTLIKDSMREQCIPSLVESWFQILTAYQRTHPELTCQCLEVVGAYVSWIDLNLIANDRFVNLLLSQMSMEDLREEACDCLFEIVNKGMDPVDKTKLVESLCQVLQSAGFFSVEQEEDVDFLAKFSRLVNGMGQSLVLSWTKLVKSGNVKEAAETLHAVEAKVPLLLQLLVHEDDDISTNMVGFCYDYLHVLKQLPQLTEQQKTNIEAVMLAVMKKLTYDDEYNFENEGEDEAMFVEYRKQLKMLLDRLAQVSPELLLEAVCRVFTSTMQTWQAAPFMEVEVAIRLLYMLGEALPASHGAHFSGDSAKTSALQDMMRMLVSCGVSSYQHSSVSLEFFETVVRYDKFFIVEPQHIPNVLMAFLDQRGLRHNSPKVRSRVAYLFSRFIKTLHKHMTAFIEDILTRIQDLLELAPPENGFPALLTSDDQLFMFEAAGVLIVSGESPVERKQVLMKSLLTPLMDAFHLLLAKLLQETVEEHQAILADCLSHAVGFASRTSKAFSNKQTVKQCGCTEVYRDCLQSFLPALSCPVQRGVLRSAVRSFLHRMIICLEEEVLPFIPAASEHMLKDCEAKDLQEFIPLISQITAKFKCQVSPFLQQIFMPLVLAIFEVLGRPAEENDQTAALEKQMLRRSYFGFIQTIAGSGMNEVMANQGAENMERVLFTIIQGAVEFPDPIAQKTCFIILSRLVELWGGKDGMVGFPDFIYKHIVPACFLAPLKPTFDLSDAQTVLTLSECALTLKMIHLKRGSEFIQFLQHEYLPSLRVTPEISQELCQVLQQPDIKVLKNYIKVRDFLIQSCFTCSSSTSLLHLFCPTSDVSLMTPSVCRRSSREPSCDPGPPPGLKDYKLSARHTGTQHSFRNCGSWRTFRSNRERSDGNGLEVQDSEQNRDQILGDIKGSGLDEQMA</sequence>
<feature type="region of interest" description="Disordered" evidence="11">
    <location>
        <begin position="1108"/>
        <end position="1144"/>
    </location>
</feature>
<dbReference type="InterPro" id="IPR045546">
    <property type="entry name" value="Exportin-T_C"/>
</dbReference>
<evidence type="ECO:0000259" key="12">
    <source>
        <dbReference type="SMART" id="SM00913"/>
    </source>
</evidence>
<evidence type="ECO:0000256" key="8">
    <source>
        <dbReference type="ARBA" id="ARBA00029784"/>
    </source>
</evidence>
<gene>
    <name evidence="13" type="ORF">GOODEAATRI_014162</name>
</gene>
<feature type="region of interest" description="Disordered" evidence="11">
    <location>
        <begin position="1"/>
        <end position="29"/>
    </location>
</feature>
<dbReference type="InterPro" id="IPR001494">
    <property type="entry name" value="Importin-beta_N"/>
</dbReference>
<name>A0ABV0PYN3_9TELE</name>
<keyword evidence="4 10" id="KW-0963">Cytoplasm</keyword>
<evidence type="ECO:0000256" key="11">
    <source>
        <dbReference type="SAM" id="MobiDB-lite"/>
    </source>
</evidence>
<accession>A0ABV0PYN3</accession>
<dbReference type="InterPro" id="IPR040017">
    <property type="entry name" value="XPOT"/>
</dbReference>
<evidence type="ECO:0000313" key="14">
    <source>
        <dbReference type="Proteomes" id="UP001476798"/>
    </source>
</evidence>
<evidence type="ECO:0000256" key="10">
    <source>
        <dbReference type="RuleBase" id="RU366037"/>
    </source>
</evidence>
<evidence type="ECO:0000256" key="4">
    <source>
        <dbReference type="ARBA" id="ARBA00022490"/>
    </source>
</evidence>
<dbReference type="Pfam" id="PF08389">
    <property type="entry name" value="Xpo1"/>
    <property type="match status" value="1"/>
</dbReference>
<evidence type="ECO:0000313" key="13">
    <source>
        <dbReference type="EMBL" id="MEQ2188362.1"/>
    </source>
</evidence>
<evidence type="ECO:0000256" key="6">
    <source>
        <dbReference type="ARBA" id="ARBA00022884"/>
    </source>
</evidence>
<dbReference type="SUPFAM" id="SSF48371">
    <property type="entry name" value="ARM repeat"/>
    <property type="match status" value="1"/>
</dbReference>
<dbReference type="PANTHER" id="PTHR15952">
    <property type="entry name" value="EXPORTIN-T/LOS1"/>
    <property type="match status" value="1"/>
</dbReference>
<keyword evidence="7 10" id="KW-0539">Nucleus</keyword>
<keyword evidence="5 10" id="KW-0820">tRNA-binding</keyword>
<dbReference type="Pfam" id="PF19282">
    <property type="entry name" value="Exportin-T"/>
    <property type="match status" value="1"/>
</dbReference>